<accession>A0A2Z3GUN2</accession>
<organism evidence="1 2">
    <name type="scientific">Gemmata obscuriglobus</name>
    <dbReference type="NCBI Taxonomy" id="114"/>
    <lineage>
        <taxon>Bacteria</taxon>
        <taxon>Pseudomonadati</taxon>
        <taxon>Planctomycetota</taxon>
        <taxon>Planctomycetia</taxon>
        <taxon>Gemmatales</taxon>
        <taxon>Gemmataceae</taxon>
        <taxon>Gemmata</taxon>
    </lineage>
</organism>
<evidence type="ECO:0000313" key="2">
    <source>
        <dbReference type="Proteomes" id="UP000245802"/>
    </source>
</evidence>
<sequence length="243" mass="26309">MRAAWGNYLFPVNGCEVTSRTRLITSDTGRPIRYVTRVSVAGWLEADGQAALAVAEASLRAALLTNYLDFRFLTDAGAVTPLSLLNSQSISGVRVVDGPNFTGTDGAEYATVRRFEFEVEAEFLIANAANAVLAYQETVSITGDGGPRYVLRVPINARVLVRQKVSERTPVRAVQTGRAVGHVKYPPVPPPLWPRPIYQGDQGNVVRDSPRRLGLGLVEFGVSWSYPFESDGPLVGVPGLPPL</sequence>
<dbReference type="AlphaFoldDB" id="A0A2Z3GUN2"/>
<keyword evidence="2" id="KW-1185">Reference proteome</keyword>
<dbReference type="EMBL" id="CP025958">
    <property type="protein sequence ID" value="AWM38129.1"/>
    <property type="molecule type" value="Genomic_DNA"/>
</dbReference>
<dbReference type="RefSeq" id="WP_010045020.1">
    <property type="nucleotide sequence ID" value="NZ_CP025958.1"/>
</dbReference>
<evidence type="ECO:0000313" key="1">
    <source>
        <dbReference type="EMBL" id="AWM38129.1"/>
    </source>
</evidence>
<gene>
    <name evidence="1" type="ORF">C1280_14755</name>
</gene>
<dbReference type="KEGG" id="gog:C1280_14755"/>
<protein>
    <submittedName>
        <fullName evidence="1">Uncharacterized protein</fullName>
    </submittedName>
</protein>
<name>A0A2Z3GUN2_9BACT</name>
<proteinExistence type="predicted"/>
<reference evidence="1 2" key="1">
    <citation type="submission" date="2018-01" db="EMBL/GenBank/DDBJ databases">
        <title>G. obscuriglobus.</title>
        <authorList>
            <person name="Franke J."/>
            <person name="Blomberg W."/>
            <person name="Selmecki A."/>
        </authorList>
    </citation>
    <scope>NUCLEOTIDE SEQUENCE [LARGE SCALE GENOMIC DNA]</scope>
    <source>
        <strain evidence="1 2">DSM 5831</strain>
    </source>
</reference>
<dbReference type="Proteomes" id="UP000245802">
    <property type="component" value="Chromosome"/>
</dbReference>